<keyword evidence="3" id="KW-1185">Reference proteome</keyword>
<evidence type="ECO:0000256" key="1">
    <source>
        <dbReference type="SAM" id="MobiDB-lite"/>
    </source>
</evidence>
<dbReference type="Proteomes" id="UP000283509">
    <property type="component" value="Unassembled WGS sequence"/>
</dbReference>
<reference evidence="2 3" key="1">
    <citation type="submission" date="2018-04" db="EMBL/GenBank/DDBJ databases">
        <authorList>
            <person name="Zhang X."/>
            <person name="Yuan J."/>
            <person name="Li F."/>
            <person name="Xiang J."/>
        </authorList>
    </citation>
    <scope>NUCLEOTIDE SEQUENCE [LARGE SCALE GENOMIC DNA]</scope>
    <source>
        <tissue evidence="2">Muscle</tissue>
    </source>
</reference>
<protein>
    <submittedName>
        <fullName evidence="2">Uncharacterized protein</fullName>
    </submittedName>
</protein>
<feature type="compositionally biased region" description="Pro residues" evidence="1">
    <location>
        <begin position="328"/>
        <end position="343"/>
    </location>
</feature>
<evidence type="ECO:0000313" key="3">
    <source>
        <dbReference type="Proteomes" id="UP000283509"/>
    </source>
</evidence>
<evidence type="ECO:0000313" key="2">
    <source>
        <dbReference type="EMBL" id="ROT84977.1"/>
    </source>
</evidence>
<name>A0A3R7MLM1_PENVA</name>
<feature type="compositionally biased region" description="Polar residues" evidence="1">
    <location>
        <begin position="150"/>
        <end position="164"/>
    </location>
</feature>
<feature type="region of interest" description="Disordered" evidence="1">
    <location>
        <begin position="1"/>
        <end position="24"/>
    </location>
</feature>
<reference evidence="2 3" key="2">
    <citation type="submission" date="2019-01" db="EMBL/GenBank/DDBJ databases">
        <title>The decoding of complex shrimp genome reveals the adaptation for benthos swimmer, frequently molting mechanism and breeding impact on genome.</title>
        <authorList>
            <person name="Sun Y."/>
            <person name="Gao Y."/>
            <person name="Yu Y."/>
        </authorList>
    </citation>
    <scope>NUCLEOTIDE SEQUENCE [LARGE SCALE GENOMIC DNA]</scope>
    <source>
        <tissue evidence="2">Muscle</tissue>
    </source>
</reference>
<dbReference type="AlphaFoldDB" id="A0A3R7MLM1"/>
<organism evidence="2 3">
    <name type="scientific">Penaeus vannamei</name>
    <name type="common">Whiteleg shrimp</name>
    <name type="synonym">Litopenaeus vannamei</name>
    <dbReference type="NCBI Taxonomy" id="6689"/>
    <lineage>
        <taxon>Eukaryota</taxon>
        <taxon>Metazoa</taxon>
        <taxon>Ecdysozoa</taxon>
        <taxon>Arthropoda</taxon>
        <taxon>Crustacea</taxon>
        <taxon>Multicrustacea</taxon>
        <taxon>Malacostraca</taxon>
        <taxon>Eumalacostraca</taxon>
        <taxon>Eucarida</taxon>
        <taxon>Decapoda</taxon>
        <taxon>Dendrobranchiata</taxon>
        <taxon>Penaeoidea</taxon>
        <taxon>Penaeidae</taxon>
        <taxon>Penaeus</taxon>
    </lineage>
</organism>
<dbReference type="EMBL" id="QCYY01000458">
    <property type="protein sequence ID" value="ROT84977.1"/>
    <property type="molecule type" value="Genomic_DNA"/>
</dbReference>
<feature type="region of interest" description="Disordered" evidence="1">
    <location>
        <begin position="328"/>
        <end position="347"/>
    </location>
</feature>
<comment type="caution">
    <text evidence="2">The sequence shown here is derived from an EMBL/GenBank/DDBJ whole genome shotgun (WGS) entry which is preliminary data.</text>
</comment>
<sequence>MQYQWHSDSWCPAGTATPPPPPLGTLALPAPQCQPRRHGDTGATTSELFSLWRHSPLAASTKRPPAQAAMQCQRLPSAAGRLHYRPFMSRPRCSSPAPVVNAGPWGVARAFHTPETASRRSLAAHIKRGMGEQVAGREHSSSEAHMRTAPPSTADSASPNNTKQDNARVQPHSLSIASQQKTERQQSIWSEPVTVSPLGLKAEGKLGHGTPSLHAPPAFLLSLSVPPPSTLALANHPYHLFTLLFPSFPILLSPPTTTSGLYQSLPPSLNTFARPILSLHPAHPRPPPSLPSFLFSSLPSFPFSLLPSFPFSLPPLLPFLPPSPPSLSPSSPPSLSPPSPPSLSPSARFLPSYPLPLFPPSPPSLSPSPRPLGFFLPSPLVFFLPPSFLPP</sequence>
<gene>
    <name evidence="2" type="ORF">C7M84_021655</name>
</gene>
<accession>A0A3R7MLM1</accession>
<feature type="compositionally biased region" description="Basic and acidic residues" evidence="1">
    <location>
        <begin position="135"/>
        <end position="146"/>
    </location>
</feature>
<feature type="region of interest" description="Disordered" evidence="1">
    <location>
        <begin position="130"/>
        <end position="172"/>
    </location>
</feature>
<proteinExistence type="predicted"/>